<dbReference type="VEuPathDB" id="FungiDB:Z518_04565"/>
<dbReference type="GeneID" id="25292636"/>
<dbReference type="EMBL" id="KN847477">
    <property type="protein sequence ID" value="KIX06589.1"/>
    <property type="molecule type" value="Genomic_DNA"/>
</dbReference>
<sequence>MALMRAAECKANWESHQIILPSSLIRLVSRQENYDRQRPTLQQAWKYAPVFGTDKRSLKELFDYLDLPVERRKYRWERVKKLGSLGQADYQHPASCDPLFCKNPIVRDSLEWQER</sequence>
<organism evidence="1 2">
    <name type="scientific">Rhinocladiella mackenziei CBS 650.93</name>
    <dbReference type="NCBI Taxonomy" id="1442369"/>
    <lineage>
        <taxon>Eukaryota</taxon>
        <taxon>Fungi</taxon>
        <taxon>Dikarya</taxon>
        <taxon>Ascomycota</taxon>
        <taxon>Pezizomycotina</taxon>
        <taxon>Eurotiomycetes</taxon>
        <taxon>Chaetothyriomycetidae</taxon>
        <taxon>Chaetothyriales</taxon>
        <taxon>Herpotrichiellaceae</taxon>
        <taxon>Rhinocladiella</taxon>
    </lineage>
</organism>
<reference evidence="1 2" key="1">
    <citation type="submission" date="2015-01" db="EMBL/GenBank/DDBJ databases">
        <title>The Genome Sequence of Rhinocladiella mackenzie CBS 650.93.</title>
        <authorList>
            <consortium name="The Broad Institute Genomics Platform"/>
            <person name="Cuomo C."/>
            <person name="de Hoog S."/>
            <person name="Gorbushina A."/>
            <person name="Stielow B."/>
            <person name="Teixiera M."/>
            <person name="Abouelleil A."/>
            <person name="Chapman S.B."/>
            <person name="Priest M."/>
            <person name="Young S.K."/>
            <person name="Wortman J."/>
            <person name="Nusbaum C."/>
            <person name="Birren B."/>
        </authorList>
    </citation>
    <scope>NUCLEOTIDE SEQUENCE [LARGE SCALE GENOMIC DNA]</scope>
    <source>
        <strain evidence="1 2">CBS 650.93</strain>
    </source>
</reference>
<dbReference type="Proteomes" id="UP000053617">
    <property type="component" value="Unassembled WGS sequence"/>
</dbReference>
<dbReference type="RefSeq" id="XP_013273725.1">
    <property type="nucleotide sequence ID" value="XM_013418271.1"/>
</dbReference>
<dbReference type="HOGENOM" id="CLU_2110317_0_0_1"/>
<proteinExistence type="predicted"/>
<dbReference type="STRING" id="1442369.A0A0D2ILI6"/>
<dbReference type="OrthoDB" id="412402at2759"/>
<evidence type="ECO:0000313" key="1">
    <source>
        <dbReference type="EMBL" id="KIX06589.1"/>
    </source>
</evidence>
<gene>
    <name evidence="1" type="ORF">Z518_04565</name>
</gene>
<dbReference type="AlphaFoldDB" id="A0A0D2ILI6"/>
<evidence type="ECO:0000313" key="2">
    <source>
        <dbReference type="Proteomes" id="UP000053617"/>
    </source>
</evidence>
<name>A0A0D2ILI6_9EURO</name>
<keyword evidence="2" id="KW-1185">Reference proteome</keyword>
<protein>
    <submittedName>
        <fullName evidence="1">Uncharacterized protein</fullName>
    </submittedName>
</protein>
<accession>A0A0D2ILI6</accession>